<accession>B8G426</accession>
<dbReference type="eggNOG" id="COG2135">
    <property type="taxonomic scope" value="Bacteria"/>
</dbReference>
<evidence type="ECO:0000256" key="7">
    <source>
        <dbReference type="ARBA" id="ARBA00023239"/>
    </source>
</evidence>
<keyword evidence="5" id="KW-0190">Covalent protein-DNA linkage</keyword>
<evidence type="ECO:0000256" key="5">
    <source>
        <dbReference type="ARBA" id="ARBA00023124"/>
    </source>
</evidence>
<evidence type="ECO:0000256" key="4">
    <source>
        <dbReference type="ARBA" id="ARBA00022801"/>
    </source>
</evidence>
<dbReference type="KEGG" id="cag:Cagg_2559"/>
<dbReference type="AlphaFoldDB" id="B8G426"/>
<dbReference type="PANTHER" id="PTHR13604:SF0">
    <property type="entry name" value="ABASIC SITE PROCESSING PROTEIN HMCES"/>
    <property type="match status" value="1"/>
</dbReference>
<evidence type="ECO:0000256" key="6">
    <source>
        <dbReference type="ARBA" id="ARBA00023125"/>
    </source>
</evidence>
<dbReference type="RefSeq" id="WP_015941286.1">
    <property type="nucleotide sequence ID" value="NC_011831.1"/>
</dbReference>
<evidence type="ECO:0000256" key="2">
    <source>
        <dbReference type="ARBA" id="ARBA00022670"/>
    </source>
</evidence>
<proteinExistence type="inferred from homology"/>
<dbReference type="GO" id="GO:0006508">
    <property type="term" value="P:proteolysis"/>
    <property type="evidence" value="ECO:0007669"/>
    <property type="project" value="UniProtKB-KW"/>
</dbReference>
<keyword evidence="3" id="KW-0227">DNA damage</keyword>
<dbReference type="GO" id="GO:0008233">
    <property type="term" value="F:peptidase activity"/>
    <property type="evidence" value="ECO:0007669"/>
    <property type="project" value="UniProtKB-KW"/>
</dbReference>
<dbReference type="OrthoDB" id="9782620at2"/>
<dbReference type="Proteomes" id="UP000002508">
    <property type="component" value="Chromosome"/>
</dbReference>
<dbReference type="Pfam" id="PF02586">
    <property type="entry name" value="SRAP"/>
    <property type="match status" value="1"/>
</dbReference>
<sequence>MCGRYTLAVSPAKLAERFALPPISDLQPRYNIAPTQPVVVVREGNDGREGVYMRWGLIPSWAKDASVGAKLINARSETVLEKPSFRTAFRRRRCLIPASGFYEWQTTATGKRPFYFTLPDDDLMAFAGLWEQWLAPDGEVIESCTILTTTANEIVTPIHNRMPVIVPSEFTAFWLDPATDIPRLHAFCLTPPPVALHRYPVGKAVNQVRNDGPALIEPAAL</sequence>
<evidence type="ECO:0000313" key="9">
    <source>
        <dbReference type="EMBL" id="ACL25428.1"/>
    </source>
</evidence>
<organism evidence="9 10">
    <name type="scientific">Chloroflexus aggregans (strain MD-66 / DSM 9485)</name>
    <dbReference type="NCBI Taxonomy" id="326427"/>
    <lineage>
        <taxon>Bacteria</taxon>
        <taxon>Bacillati</taxon>
        <taxon>Chloroflexota</taxon>
        <taxon>Chloroflexia</taxon>
        <taxon>Chloroflexales</taxon>
        <taxon>Chloroflexineae</taxon>
        <taxon>Chloroflexaceae</taxon>
        <taxon>Chloroflexus</taxon>
    </lineage>
</organism>
<gene>
    <name evidence="9" type="ordered locus">Cagg_2559</name>
</gene>
<dbReference type="EC" id="3.4.-.-" evidence="8"/>
<keyword evidence="10" id="KW-1185">Reference proteome</keyword>
<dbReference type="Gene3D" id="3.90.1680.10">
    <property type="entry name" value="SOS response associated peptidase-like"/>
    <property type="match status" value="1"/>
</dbReference>
<dbReference type="GO" id="GO:0003697">
    <property type="term" value="F:single-stranded DNA binding"/>
    <property type="evidence" value="ECO:0007669"/>
    <property type="project" value="InterPro"/>
</dbReference>
<evidence type="ECO:0000256" key="8">
    <source>
        <dbReference type="RuleBase" id="RU364100"/>
    </source>
</evidence>
<dbReference type="SUPFAM" id="SSF143081">
    <property type="entry name" value="BB1717-like"/>
    <property type="match status" value="1"/>
</dbReference>
<dbReference type="EMBL" id="CP001337">
    <property type="protein sequence ID" value="ACL25428.1"/>
    <property type="molecule type" value="Genomic_DNA"/>
</dbReference>
<comment type="similarity">
    <text evidence="1 8">Belongs to the SOS response-associated peptidase family.</text>
</comment>
<keyword evidence="6" id="KW-0238">DNA-binding</keyword>
<reference evidence="9" key="1">
    <citation type="submission" date="2008-12" db="EMBL/GenBank/DDBJ databases">
        <title>Complete sequence of Chloroflexus aggregans DSM 9485.</title>
        <authorList>
            <consortium name="US DOE Joint Genome Institute"/>
            <person name="Lucas S."/>
            <person name="Copeland A."/>
            <person name="Lapidus A."/>
            <person name="Glavina del Rio T."/>
            <person name="Dalin E."/>
            <person name="Tice H."/>
            <person name="Pitluck S."/>
            <person name="Foster B."/>
            <person name="Larimer F."/>
            <person name="Land M."/>
            <person name="Hauser L."/>
            <person name="Kyrpides N."/>
            <person name="Mikhailova N."/>
            <person name="Bryant D."/>
            <person name="Richardson P."/>
        </authorList>
    </citation>
    <scope>NUCLEOTIDE SEQUENCE</scope>
    <source>
        <strain evidence="9">DSM 9485</strain>
    </source>
</reference>
<dbReference type="PANTHER" id="PTHR13604">
    <property type="entry name" value="DC12-RELATED"/>
    <property type="match status" value="1"/>
</dbReference>
<keyword evidence="2 8" id="KW-0645">Protease</keyword>
<keyword evidence="4 8" id="KW-0378">Hydrolase</keyword>
<dbReference type="InterPro" id="IPR036590">
    <property type="entry name" value="SRAP-like"/>
</dbReference>
<dbReference type="GO" id="GO:0106300">
    <property type="term" value="P:protein-DNA covalent cross-linking repair"/>
    <property type="evidence" value="ECO:0007669"/>
    <property type="project" value="InterPro"/>
</dbReference>
<dbReference type="GO" id="GO:0016829">
    <property type="term" value="F:lyase activity"/>
    <property type="evidence" value="ECO:0007669"/>
    <property type="project" value="UniProtKB-KW"/>
</dbReference>
<evidence type="ECO:0000256" key="3">
    <source>
        <dbReference type="ARBA" id="ARBA00022763"/>
    </source>
</evidence>
<evidence type="ECO:0000256" key="1">
    <source>
        <dbReference type="ARBA" id="ARBA00008136"/>
    </source>
</evidence>
<evidence type="ECO:0000313" key="10">
    <source>
        <dbReference type="Proteomes" id="UP000002508"/>
    </source>
</evidence>
<dbReference type="STRING" id="326427.Cagg_2559"/>
<protein>
    <recommendedName>
        <fullName evidence="8">Abasic site processing protein</fullName>
        <ecNumber evidence="8">3.4.-.-</ecNumber>
    </recommendedName>
</protein>
<dbReference type="HOGENOM" id="CLU_035990_6_2_0"/>
<dbReference type="InterPro" id="IPR003738">
    <property type="entry name" value="SRAP"/>
</dbReference>
<name>B8G426_CHLAD</name>
<keyword evidence="7" id="KW-0456">Lyase</keyword>